<sequence>MTTTWVPSARAGGGGPNGGRERGAVARRRQRLRLLAGAGVMVASVAGFWATAVASGGRTTVLALARPVAVGQVLTAADVRTVSIGAHSGVPVLAASRRTDVLGRPVSSSLPAGALLSDDALATTVPSSGQALATVALKSGRVPPTVGAGEQVVLTETKPGTPAEDAVRGVVLDSRPGTGGVGTTLVTVQCDQASAMRAAQLQEPALVVLAADAPAGR</sequence>
<reference evidence="4 5" key="1">
    <citation type="submission" date="2019-06" db="EMBL/GenBank/DDBJ databases">
        <title>Sequencing the genomes of 1000 actinobacteria strains.</title>
        <authorList>
            <person name="Klenk H.-P."/>
        </authorList>
    </citation>
    <scope>NUCLEOTIDE SEQUENCE [LARGE SCALE GENOMIC DNA]</scope>
    <source>
        <strain evidence="4 5">DSM 44826</strain>
    </source>
</reference>
<gene>
    <name evidence="4" type="ORF">FHX73_12397</name>
</gene>
<evidence type="ECO:0000313" key="4">
    <source>
        <dbReference type="EMBL" id="TWF91285.1"/>
    </source>
</evidence>
<feature type="domain" description="SAF" evidence="3">
    <location>
        <begin position="59"/>
        <end position="122"/>
    </location>
</feature>
<evidence type="ECO:0000256" key="2">
    <source>
        <dbReference type="SAM" id="Phobius"/>
    </source>
</evidence>
<keyword evidence="2" id="KW-0812">Transmembrane</keyword>
<dbReference type="SMART" id="SM00858">
    <property type="entry name" value="SAF"/>
    <property type="match status" value="1"/>
</dbReference>
<accession>A0A561TVZ6</accession>
<dbReference type="CDD" id="cd11614">
    <property type="entry name" value="SAF_CpaB_FlgA_like"/>
    <property type="match status" value="1"/>
</dbReference>
<name>A0A561TVZ6_9ACTN</name>
<proteinExistence type="predicted"/>
<feature type="region of interest" description="Disordered" evidence="1">
    <location>
        <begin position="1"/>
        <end position="25"/>
    </location>
</feature>
<dbReference type="AlphaFoldDB" id="A0A561TVZ6"/>
<dbReference type="RefSeq" id="WP_145908897.1">
    <property type="nucleotide sequence ID" value="NZ_BAAAMZ010000053.1"/>
</dbReference>
<keyword evidence="5" id="KW-1185">Reference proteome</keyword>
<keyword evidence="2" id="KW-0472">Membrane</keyword>
<dbReference type="InterPro" id="IPR013974">
    <property type="entry name" value="SAF"/>
</dbReference>
<dbReference type="Proteomes" id="UP000317940">
    <property type="component" value="Unassembled WGS sequence"/>
</dbReference>
<feature type="transmembrane region" description="Helical" evidence="2">
    <location>
        <begin position="32"/>
        <end position="52"/>
    </location>
</feature>
<evidence type="ECO:0000313" key="5">
    <source>
        <dbReference type="Proteomes" id="UP000317940"/>
    </source>
</evidence>
<dbReference type="OrthoDB" id="3852227at2"/>
<protein>
    <submittedName>
        <fullName evidence="4">SAF domain-containing protein</fullName>
    </submittedName>
</protein>
<organism evidence="4 5">
    <name type="scientific">Kitasatospora viridis</name>
    <dbReference type="NCBI Taxonomy" id="281105"/>
    <lineage>
        <taxon>Bacteria</taxon>
        <taxon>Bacillati</taxon>
        <taxon>Actinomycetota</taxon>
        <taxon>Actinomycetes</taxon>
        <taxon>Kitasatosporales</taxon>
        <taxon>Streptomycetaceae</taxon>
        <taxon>Kitasatospora</taxon>
    </lineage>
</organism>
<dbReference type="Pfam" id="PF08666">
    <property type="entry name" value="SAF"/>
    <property type="match status" value="1"/>
</dbReference>
<dbReference type="EMBL" id="VIWT01000002">
    <property type="protein sequence ID" value="TWF91285.1"/>
    <property type="molecule type" value="Genomic_DNA"/>
</dbReference>
<comment type="caution">
    <text evidence="4">The sequence shown here is derived from an EMBL/GenBank/DDBJ whole genome shotgun (WGS) entry which is preliminary data.</text>
</comment>
<evidence type="ECO:0000256" key="1">
    <source>
        <dbReference type="SAM" id="MobiDB-lite"/>
    </source>
</evidence>
<keyword evidence="2" id="KW-1133">Transmembrane helix</keyword>
<evidence type="ECO:0000259" key="3">
    <source>
        <dbReference type="SMART" id="SM00858"/>
    </source>
</evidence>